<sequence length="112" mass="12682">MLAAIKDFKAFELIHVLAWQSSVSFHPSPNHPIREIIHDLPLFLLLFFSLLCFINHEDVEVVFYGSSIKLVFSRAEKLLVGMAPQELKSDPQAAKICHTCCACQRSPRGMEI</sequence>
<accession>A0A3Q7F734</accession>
<evidence type="ECO:0000313" key="2">
    <source>
        <dbReference type="Proteomes" id="UP000004994"/>
    </source>
</evidence>
<dbReference type="Proteomes" id="UP000004994">
    <property type="component" value="Chromosome 2"/>
</dbReference>
<reference evidence="1" key="2">
    <citation type="submission" date="2019-01" db="UniProtKB">
        <authorList>
            <consortium name="EnsemblPlants"/>
        </authorList>
    </citation>
    <scope>IDENTIFICATION</scope>
    <source>
        <strain evidence="1">cv. Heinz 1706</strain>
    </source>
</reference>
<protein>
    <submittedName>
        <fullName evidence="1">Uncharacterized protein</fullName>
    </submittedName>
</protein>
<dbReference type="Gramene" id="Solyc02g084330.3.1">
    <property type="protein sequence ID" value="Solyc02g084330.3.1"/>
    <property type="gene ID" value="Solyc02g084330.3"/>
</dbReference>
<dbReference type="EnsemblPlants" id="Solyc02g084330.3.1">
    <property type="protein sequence ID" value="Solyc02g084330.3.1"/>
    <property type="gene ID" value="Solyc02g084330.3"/>
</dbReference>
<dbReference type="InParanoid" id="A0A3Q7F734"/>
<keyword evidence="2" id="KW-1185">Reference proteome</keyword>
<evidence type="ECO:0000313" key="1">
    <source>
        <dbReference type="EnsemblPlants" id="Solyc02g084330.3.1"/>
    </source>
</evidence>
<organism evidence="1">
    <name type="scientific">Solanum lycopersicum</name>
    <name type="common">Tomato</name>
    <name type="synonym">Lycopersicon esculentum</name>
    <dbReference type="NCBI Taxonomy" id="4081"/>
    <lineage>
        <taxon>Eukaryota</taxon>
        <taxon>Viridiplantae</taxon>
        <taxon>Streptophyta</taxon>
        <taxon>Embryophyta</taxon>
        <taxon>Tracheophyta</taxon>
        <taxon>Spermatophyta</taxon>
        <taxon>Magnoliopsida</taxon>
        <taxon>eudicotyledons</taxon>
        <taxon>Gunneridae</taxon>
        <taxon>Pentapetalae</taxon>
        <taxon>asterids</taxon>
        <taxon>lamiids</taxon>
        <taxon>Solanales</taxon>
        <taxon>Solanaceae</taxon>
        <taxon>Solanoideae</taxon>
        <taxon>Solaneae</taxon>
        <taxon>Solanum</taxon>
        <taxon>Solanum subgen. Lycopersicon</taxon>
    </lineage>
</organism>
<name>A0A3Q7F734_SOLLC</name>
<dbReference type="AlphaFoldDB" id="A0A3Q7F734"/>
<dbReference type="PaxDb" id="4081-Solyc02g084330.2.1"/>
<proteinExistence type="predicted"/>
<reference evidence="1" key="1">
    <citation type="journal article" date="2012" name="Nature">
        <title>The tomato genome sequence provides insights into fleshy fruit evolution.</title>
        <authorList>
            <consortium name="Tomato Genome Consortium"/>
        </authorList>
    </citation>
    <scope>NUCLEOTIDE SEQUENCE [LARGE SCALE GENOMIC DNA]</scope>
    <source>
        <strain evidence="1">cv. Heinz 1706</strain>
    </source>
</reference>